<dbReference type="PATRIC" id="fig|1212489.4.peg.185"/>
<evidence type="ECO:0000313" key="1">
    <source>
        <dbReference type="EMBL" id="KTC93832.1"/>
    </source>
</evidence>
<dbReference type="STRING" id="1212489.Ldro_0182"/>
<proteinExistence type="predicted"/>
<protein>
    <submittedName>
        <fullName evidence="1">Uncharacterized protein</fullName>
    </submittedName>
</protein>
<organism evidence="1 2">
    <name type="scientific">Legionella drozanskii LLAP-1</name>
    <dbReference type="NCBI Taxonomy" id="1212489"/>
    <lineage>
        <taxon>Bacteria</taxon>
        <taxon>Pseudomonadati</taxon>
        <taxon>Pseudomonadota</taxon>
        <taxon>Gammaproteobacteria</taxon>
        <taxon>Legionellales</taxon>
        <taxon>Legionellaceae</taxon>
        <taxon>Legionella</taxon>
    </lineage>
</organism>
<name>A0A0W0TE07_9GAMM</name>
<keyword evidence="2" id="KW-1185">Reference proteome</keyword>
<reference evidence="1 2" key="1">
    <citation type="submission" date="2015-11" db="EMBL/GenBank/DDBJ databases">
        <title>Genomic analysis of 38 Legionella species identifies large and diverse effector repertoires.</title>
        <authorList>
            <person name="Burstein D."/>
            <person name="Amaro F."/>
            <person name="Zusman T."/>
            <person name="Lifshitz Z."/>
            <person name="Cohen O."/>
            <person name="Gilbert J.A."/>
            <person name="Pupko T."/>
            <person name="Shuman H.A."/>
            <person name="Segal G."/>
        </authorList>
    </citation>
    <scope>NUCLEOTIDE SEQUENCE [LARGE SCALE GENOMIC DNA]</scope>
    <source>
        <strain evidence="1 2">ATCC 700990</strain>
    </source>
</reference>
<dbReference type="EMBL" id="LNXY01000001">
    <property type="protein sequence ID" value="KTC93832.1"/>
    <property type="molecule type" value="Genomic_DNA"/>
</dbReference>
<dbReference type="AlphaFoldDB" id="A0A0W0TE07"/>
<dbReference type="OrthoDB" id="5773058at2"/>
<gene>
    <name evidence="1" type="ORF">Ldro_0182</name>
</gene>
<comment type="caution">
    <text evidence="1">The sequence shown here is derived from an EMBL/GenBank/DDBJ whole genome shotgun (WGS) entry which is preliminary data.</text>
</comment>
<dbReference type="RefSeq" id="WP_131764329.1">
    <property type="nucleotide sequence ID" value="NZ_CAAAIU010000006.1"/>
</dbReference>
<sequence>MIYQAMPGRTRIVFEQPICNPQTGKYNHFGIFGDYGFQDLWINQDAYEELFNKNDQLLPQSETTHLNIIGVLVDTILATTARGQKISCFDSQATLIEYLLSNYPNIQGISKSTLENKFSKANKSIS</sequence>
<accession>A0A0W0TE07</accession>
<evidence type="ECO:0000313" key="2">
    <source>
        <dbReference type="Proteomes" id="UP000054736"/>
    </source>
</evidence>
<dbReference type="Proteomes" id="UP000054736">
    <property type="component" value="Unassembled WGS sequence"/>
</dbReference>